<dbReference type="AlphaFoldDB" id="A0ABD3F1L6"/>
<dbReference type="EMBL" id="JBIMZQ010000048">
    <property type="protein sequence ID" value="KAL3659260.1"/>
    <property type="molecule type" value="Genomic_DNA"/>
</dbReference>
<dbReference type="Gene3D" id="1.10.510.10">
    <property type="entry name" value="Transferase(Phosphotransferase) domain 1"/>
    <property type="match status" value="1"/>
</dbReference>
<dbReference type="InterPro" id="IPR051681">
    <property type="entry name" value="Ser/Thr_Kinases-Pseudokinases"/>
</dbReference>
<dbReference type="InterPro" id="IPR001245">
    <property type="entry name" value="Ser-Thr/Tyr_kinase_cat_dom"/>
</dbReference>
<feature type="region of interest" description="Disordered" evidence="1">
    <location>
        <begin position="1"/>
        <end position="23"/>
    </location>
</feature>
<dbReference type="Pfam" id="PF07714">
    <property type="entry name" value="PK_Tyr_Ser-Thr"/>
    <property type="match status" value="1"/>
</dbReference>
<feature type="compositionally biased region" description="Polar residues" evidence="1">
    <location>
        <begin position="1"/>
        <end position="19"/>
    </location>
</feature>
<dbReference type="Proteomes" id="UP001632037">
    <property type="component" value="Unassembled WGS sequence"/>
</dbReference>
<evidence type="ECO:0000313" key="3">
    <source>
        <dbReference type="EMBL" id="KAL3659260.1"/>
    </source>
</evidence>
<name>A0ABD3F1L6_9STRA</name>
<accession>A0ABD3F1L6</accession>
<reference evidence="3 4" key="1">
    <citation type="submission" date="2024-09" db="EMBL/GenBank/DDBJ databases">
        <title>Genome sequencing and assembly of Phytophthora oleae, isolate VK10A, causative agent of rot of olive drupes.</title>
        <authorList>
            <person name="Conti Taguali S."/>
            <person name="Riolo M."/>
            <person name="La Spada F."/>
            <person name="Cacciola S.O."/>
            <person name="Dionisio G."/>
        </authorList>
    </citation>
    <scope>NUCLEOTIDE SEQUENCE [LARGE SCALE GENOMIC DNA]</scope>
    <source>
        <strain evidence="3 4">VK10A</strain>
    </source>
</reference>
<dbReference type="InterPro" id="IPR000719">
    <property type="entry name" value="Prot_kinase_dom"/>
</dbReference>
<evidence type="ECO:0000313" key="4">
    <source>
        <dbReference type="Proteomes" id="UP001632037"/>
    </source>
</evidence>
<evidence type="ECO:0000256" key="1">
    <source>
        <dbReference type="SAM" id="MobiDB-lite"/>
    </source>
</evidence>
<feature type="domain" description="Protein kinase" evidence="2">
    <location>
        <begin position="223"/>
        <end position="486"/>
    </location>
</feature>
<sequence>MNSSFSVVGSTEDPAQNKTAFPVEGLHVPGSSLEALRHIEKNIPLRIPEAGIVCNGLLSRLQQVHGVVVELDPDDPSKVAYNNVLVRFLRLQIQRPVLVRLAKSDTTLRVLRELHQRLDGIFERFSVEDTSDWEAPWEAGCDQQRQELTKLAARPPFFLANEVGDGKKLREALQTLRGAVNKDREGGEMRDLRQRTLDRVTSAKRIMNLNIYEWFIAIEDVDYEDEALGRPGTFALAHRASWLNEGKRQDVVVKTLHYITSDIDSEEDAFLQQLVLWYNLPPHENLLKLHGGNHERSHPFFVCEDAHNGNLVEFFQIKEHKKFFWQVFLGVANGLKFLHEHNIVHRSLKGNNILIGDGNIAKIGDFGFSQVRGLSMNLSETGARATSDAIRWQPKELLQGSLMRGALFASDIYSLGLCMMEAISGEIPYGVEDDVVVLPLILAGNLPDRPDAASGTAWDLICSLCAADYRARPNIDEVISTLRSLVEKETTSSSAHAA</sequence>
<proteinExistence type="predicted"/>
<evidence type="ECO:0000259" key="2">
    <source>
        <dbReference type="PROSITE" id="PS50011"/>
    </source>
</evidence>
<keyword evidence="4" id="KW-1185">Reference proteome</keyword>
<dbReference type="PROSITE" id="PS50011">
    <property type="entry name" value="PROTEIN_KINASE_DOM"/>
    <property type="match status" value="1"/>
</dbReference>
<dbReference type="PANTHER" id="PTHR44329:SF214">
    <property type="entry name" value="PROTEIN KINASE DOMAIN-CONTAINING PROTEIN"/>
    <property type="match status" value="1"/>
</dbReference>
<dbReference type="InterPro" id="IPR011009">
    <property type="entry name" value="Kinase-like_dom_sf"/>
</dbReference>
<dbReference type="SUPFAM" id="SSF56112">
    <property type="entry name" value="Protein kinase-like (PK-like)"/>
    <property type="match status" value="1"/>
</dbReference>
<protein>
    <recommendedName>
        <fullName evidence="2">Protein kinase domain-containing protein</fullName>
    </recommendedName>
</protein>
<dbReference type="PANTHER" id="PTHR44329">
    <property type="entry name" value="SERINE/THREONINE-PROTEIN KINASE TNNI3K-RELATED"/>
    <property type="match status" value="1"/>
</dbReference>
<gene>
    <name evidence="3" type="ORF">V7S43_015838</name>
</gene>
<comment type="caution">
    <text evidence="3">The sequence shown here is derived from an EMBL/GenBank/DDBJ whole genome shotgun (WGS) entry which is preliminary data.</text>
</comment>
<organism evidence="3 4">
    <name type="scientific">Phytophthora oleae</name>
    <dbReference type="NCBI Taxonomy" id="2107226"/>
    <lineage>
        <taxon>Eukaryota</taxon>
        <taxon>Sar</taxon>
        <taxon>Stramenopiles</taxon>
        <taxon>Oomycota</taxon>
        <taxon>Peronosporomycetes</taxon>
        <taxon>Peronosporales</taxon>
        <taxon>Peronosporaceae</taxon>
        <taxon>Phytophthora</taxon>
    </lineage>
</organism>